<protein>
    <submittedName>
        <fullName evidence="5">Uncharacterized protein</fullName>
    </submittedName>
</protein>
<dbReference type="PRINTS" id="PR00364">
    <property type="entry name" value="DISEASERSIST"/>
</dbReference>
<sequence length="573" mass="64498">MQLGMGLEFYIQLLNLACTSLHPKTDSFLGSSEVVIGRGDDVSKIMNLLVSSCRQQALSVIPIVGMAGLGKTTLAKMVLEEVKDRKLFDVIFWICISDSFDDERILGEMLQTIDKNTGGISSINTIMTNLERQLKDKKILLVLDDVWNEEYGKWESSRDRLLKVVGINHGNAVVVTTRLPLVASIMENPPVKIVSRNGGESIPSELEAVGIDIAKKCGGVPLAASIIGGMLLSEKKEKWLSIKNNEAVEKFNLTKQLLPVLKLSFDHLSSKSLQRCFAYSSGATVRVSWPLSRANVKDLKVKDCREPIFFYDDDDSHRGELWPSRLQSLVISFCNYFNSVPDGLNRRLHSLIQIEISFCQNLSHIPEDFFCGLNQLKVLKIGSFSEELEAFPGMNSIHQLGGSLKKLKIFGWKNLKSPPHQLQHLTSFVKLKIFYFDGEEFDEALPDWSANLSSLQELTICDCKNLKYLPSSTAMQCFSKLTRLQIRRCPLLQQNCFEGSGSECKLTITQNFLDGRQRNQRVPNPPFPILEMHVFRSVRCVSLCYSEGRFSDALRNLARPFHSPLDPRGQEVL</sequence>
<dbReference type="InterPro" id="IPR056789">
    <property type="entry name" value="LRR_R13L1-DRL21"/>
</dbReference>
<dbReference type="GO" id="GO:0043531">
    <property type="term" value="F:ADP binding"/>
    <property type="evidence" value="ECO:0007669"/>
    <property type="project" value="InterPro"/>
</dbReference>
<proteinExistence type="predicted"/>
<dbReference type="EMBL" id="RCHU01000935">
    <property type="protein sequence ID" value="TKR85873.1"/>
    <property type="molecule type" value="Genomic_DNA"/>
</dbReference>
<gene>
    <name evidence="5" type="ORF">D5086_0000244940</name>
</gene>
<feature type="domain" description="R13L1/DRL21-like LRR repeat region" evidence="4">
    <location>
        <begin position="421"/>
        <end position="488"/>
    </location>
</feature>
<dbReference type="PANTHER" id="PTHR36766">
    <property type="entry name" value="PLANT BROAD-SPECTRUM MILDEW RESISTANCE PROTEIN RPW8"/>
    <property type="match status" value="1"/>
</dbReference>
<comment type="caution">
    <text evidence="5">The sequence shown here is derived from an EMBL/GenBank/DDBJ whole genome shotgun (WGS) entry which is preliminary data.</text>
</comment>
<evidence type="ECO:0000256" key="2">
    <source>
        <dbReference type="ARBA" id="ARBA00022821"/>
    </source>
</evidence>
<dbReference type="InterPro" id="IPR027417">
    <property type="entry name" value="P-loop_NTPase"/>
</dbReference>
<dbReference type="InterPro" id="IPR002182">
    <property type="entry name" value="NB-ARC"/>
</dbReference>
<keyword evidence="2" id="KW-0611">Plant defense</keyword>
<dbReference type="AlphaFoldDB" id="A0A4U5NSI1"/>
<organism evidence="5">
    <name type="scientific">Populus alba</name>
    <name type="common">White poplar</name>
    <dbReference type="NCBI Taxonomy" id="43335"/>
    <lineage>
        <taxon>Eukaryota</taxon>
        <taxon>Viridiplantae</taxon>
        <taxon>Streptophyta</taxon>
        <taxon>Embryophyta</taxon>
        <taxon>Tracheophyta</taxon>
        <taxon>Spermatophyta</taxon>
        <taxon>Magnoliopsida</taxon>
        <taxon>eudicotyledons</taxon>
        <taxon>Gunneridae</taxon>
        <taxon>Pentapetalae</taxon>
        <taxon>rosids</taxon>
        <taxon>fabids</taxon>
        <taxon>Malpighiales</taxon>
        <taxon>Salicaceae</taxon>
        <taxon>Saliceae</taxon>
        <taxon>Populus</taxon>
    </lineage>
</organism>
<reference evidence="5" key="1">
    <citation type="submission" date="2018-10" db="EMBL/GenBank/DDBJ databases">
        <title>Population genomic analysis revealed the cold adaptation of white poplar.</title>
        <authorList>
            <person name="Liu Y.-J."/>
        </authorList>
    </citation>
    <scope>NUCLEOTIDE SEQUENCE [LARGE SCALE GENOMIC DNA]</scope>
    <source>
        <strain evidence="5">PAL-ZL1</strain>
    </source>
</reference>
<keyword evidence="1" id="KW-0433">Leucine-rich repeat</keyword>
<feature type="domain" description="NB-ARC" evidence="3">
    <location>
        <begin position="40"/>
        <end position="190"/>
    </location>
</feature>
<dbReference type="GO" id="GO:0006952">
    <property type="term" value="P:defense response"/>
    <property type="evidence" value="ECO:0007669"/>
    <property type="project" value="UniProtKB-KW"/>
</dbReference>
<dbReference type="Gene3D" id="3.80.10.10">
    <property type="entry name" value="Ribonuclease Inhibitor"/>
    <property type="match status" value="1"/>
</dbReference>
<evidence type="ECO:0000259" key="4">
    <source>
        <dbReference type="Pfam" id="PF25019"/>
    </source>
</evidence>
<evidence type="ECO:0000259" key="3">
    <source>
        <dbReference type="Pfam" id="PF00931"/>
    </source>
</evidence>
<dbReference type="Gene3D" id="3.40.50.300">
    <property type="entry name" value="P-loop containing nucleotide triphosphate hydrolases"/>
    <property type="match status" value="1"/>
</dbReference>
<evidence type="ECO:0000313" key="5">
    <source>
        <dbReference type="EMBL" id="TKR85873.1"/>
    </source>
</evidence>
<dbReference type="InterPro" id="IPR032675">
    <property type="entry name" value="LRR_dom_sf"/>
</dbReference>
<dbReference type="Gene3D" id="1.10.8.430">
    <property type="entry name" value="Helical domain of apoptotic protease-activating factors"/>
    <property type="match status" value="1"/>
</dbReference>
<evidence type="ECO:0000256" key="1">
    <source>
        <dbReference type="ARBA" id="ARBA00022614"/>
    </source>
</evidence>
<dbReference type="SUPFAM" id="SSF52047">
    <property type="entry name" value="RNI-like"/>
    <property type="match status" value="1"/>
</dbReference>
<dbReference type="PANTHER" id="PTHR36766:SF70">
    <property type="entry name" value="DISEASE RESISTANCE PROTEIN RGA4"/>
    <property type="match status" value="1"/>
</dbReference>
<dbReference type="Pfam" id="PF25019">
    <property type="entry name" value="LRR_R13L1-DRL21"/>
    <property type="match status" value="1"/>
</dbReference>
<dbReference type="SUPFAM" id="SSF52540">
    <property type="entry name" value="P-loop containing nucleoside triphosphate hydrolases"/>
    <property type="match status" value="1"/>
</dbReference>
<dbReference type="Pfam" id="PF00931">
    <property type="entry name" value="NB-ARC"/>
    <property type="match status" value="1"/>
</dbReference>
<name>A0A4U5NSI1_POPAL</name>
<accession>A0A4U5NSI1</accession>
<dbReference type="InterPro" id="IPR042197">
    <property type="entry name" value="Apaf_helical"/>
</dbReference>